<dbReference type="Proteomes" id="UP000032946">
    <property type="component" value="Chromosome"/>
</dbReference>
<sequence>MLLIELWGGLFAVGDAVCIELSDSRFSDFWFRCALLDLFVAISRACNGYVTIITWILGFVKCFVKYFSNPDFRSDLLKPQ</sequence>
<dbReference type="AlphaFoldDB" id="A0A9P1P1S7"/>
<accession>A0A9P1P1S7</accession>
<name>A0A9P1P1S7_9CYAN</name>
<keyword evidence="3" id="KW-1185">Reference proteome</keyword>
<proteinExistence type="predicted"/>
<dbReference type="EMBL" id="FO818640">
    <property type="protein sequence ID" value="CDM96277.1"/>
    <property type="molecule type" value="Genomic_DNA"/>
</dbReference>
<evidence type="ECO:0000256" key="1">
    <source>
        <dbReference type="SAM" id="Phobius"/>
    </source>
</evidence>
<gene>
    <name evidence="2" type="ORF">ARTHRO_40684</name>
</gene>
<keyword evidence="1" id="KW-0812">Transmembrane</keyword>
<evidence type="ECO:0000313" key="3">
    <source>
        <dbReference type="Proteomes" id="UP000032946"/>
    </source>
</evidence>
<organism evidence="2 3">
    <name type="scientific">Limnospira indica PCC 8005</name>
    <dbReference type="NCBI Taxonomy" id="376219"/>
    <lineage>
        <taxon>Bacteria</taxon>
        <taxon>Bacillati</taxon>
        <taxon>Cyanobacteriota</taxon>
        <taxon>Cyanophyceae</taxon>
        <taxon>Oscillatoriophycideae</taxon>
        <taxon>Oscillatoriales</taxon>
        <taxon>Sirenicapillariaceae</taxon>
        <taxon>Limnospira</taxon>
    </lineage>
</organism>
<keyword evidence="1" id="KW-1133">Transmembrane helix</keyword>
<protein>
    <submittedName>
        <fullName evidence="2">Uncharacterized protein</fullName>
    </submittedName>
</protein>
<reference evidence="2 3" key="1">
    <citation type="submission" date="2014-02" db="EMBL/GenBank/DDBJ databases">
        <authorList>
            <person name="Genoscope - CEA"/>
        </authorList>
    </citation>
    <scope>NUCLEOTIDE SEQUENCE [LARGE SCALE GENOMIC DNA]</scope>
    <source>
        <strain evidence="2 3">PCC 8005</strain>
    </source>
</reference>
<evidence type="ECO:0000313" key="2">
    <source>
        <dbReference type="EMBL" id="CDM96277.1"/>
    </source>
</evidence>
<keyword evidence="1" id="KW-0472">Membrane</keyword>
<feature type="transmembrane region" description="Helical" evidence="1">
    <location>
        <begin position="42"/>
        <end position="64"/>
    </location>
</feature>